<accession>A0A7K3LT38</accession>
<dbReference type="PANTHER" id="PTHR43664:SF1">
    <property type="entry name" value="BETA-METHYLMALYL-COA DEHYDRATASE"/>
    <property type="match status" value="1"/>
</dbReference>
<comment type="similarity">
    <text evidence="1">Belongs to the enoyl-CoA hydratase/isomerase family.</text>
</comment>
<gene>
    <name evidence="3" type="ORF">GYA93_16515</name>
</gene>
<sequence>MGEIIYADDLRVGEVHDLGPHTVGEAELVEFASAWDPQSFHVDKADAEAGAFRGLIASGIHTLAIAQRLSVTQVIDSWSVIAGRRLREITFTAPVRPDDTLTGSLRVDAVELDERRGRALITYAIDLRNQRGIDVMHADVEAYVRTRPAGTD</sequence>
<evidence type="ECO:0000259" key="2">
    <source>
        <dbReference type="Pfam" id="PF01575"/>
    </source>
</evidence>
<dbReference type="AlphaFoldDB" id="A0A7K3LT38"/>
<organism evidence="3 4">
    <name type="scientific">Gordonia desulfuricans</name>
    <dbReference type="NCBI Taxonomy" id="89051"/>
    <lineage>
        <taxon>Bacteria</taxon>
        <taxon>Bacillati</taxon>
        <taxon>Actinomycetota</taxon>
        <taxon>Actinomycetes</taxon>
        <taxon>Mycobacteriales</taxon>
        <taxon>Gordoniaceae</taxon>
        <taxon>Gordonia</taxon>
    </lineage>
</organism>
<dbReference type="RefSeq" id="WP_020790423.1">
    <property type="nucleotide sequence ID" value="NZ_JAADZU010000059.1"/>
</dbReference>
<dbReference type="InterPro" id="IPR002539">
    <property type="entry name" value="MaoC-like_dom"/>
</dbReference>
<comment type="caution">
    <text evidence="3">The sequence shown here is derived from an EMBL/GenBank/DDBJ whole genome shotgun (WGS) entry which is preliminary data.</text>
</comment>
<protein>
    <submittedName>
        <fullName evidence="3">Dehydratase</fullName>
    </submittedName>
</protein>
<proteinExistence type="inferred from homology"/>
<dbReference type="PANTHER" id="PTHR43664">
    <property type="entry name" value="MONOAMINE OXIDASE-RELATED"/>
    <property type="match status" value="1"/>
</dbReference>
<name>A0A7K3LT38_9ACTN</name>
<dbReference type="SUPFAM" id="SSF54637">
    <property type="entry name" value="Thioesterase/thiol ester dehydrase-isomerase"/>
    <property type="match status" value="1"/>
</dbReference>
<dbReference type="Gene3D" id="3.10.129.10">
    <property type="entry name" value="Hotdog Thioesterase"/>
    <property type="match status" value="1"/>
</dbReference>
<dbReference type="InterPro" id="IPR052342">
    <property type="entry name" value="MCH/BMMD"/>
</dbReference>
<dbReference type="EMBL" id="JAADZU010000059">
    <property type="protein sequence ID" value="NDK91171.1"/>
    <property type="molecule type" value="Genomic_DNA"/>
</dbReference>
<dbReference type="InterPro" id="IPR029069">
    <property type="entry name" value="HotDog_dom_sf"/>
</dbReference>
<dbReference type="Proteomes" id="UP000466307">
    <property type="component" value="Unassembled WGS sequence"/>
</dbReference>
<feature type="domain" description="MaoC-like" evidence="2">
    <location>
        <begin position="20"/>
        <end position="109"/>
    </location>
</feature>
<evidence type="ECO:0000256" key="1">
    <source>
        <dbReference type="ARBA" id="ARBA00005254"/>
    </source>
</evidence>
<evidence type="ECO:0000313" key="3">
    <source>
        <dbReference type="EMBL" id="NDK91171.1"/>
    </source>
</evidence>
<keyword evidence="4" id="KW-1185">Reference proteome</keyword>
<evidence type="ECO:0000313" key="4">
    <source>
        <dbReference type="Proteomes" id="UP000466307"/>
    </source>
</evidence>
<reference evidence="3 4" key="1">
    <citation type="submission" date="2020-01" db="EMBL/GenBank/DDBJ databases">
        <title>Investigation of new actinobacteria for the biodesulphurisation of diesel fuel.</title>
        <authorList>
            <person name="Athi Narayanan S.M."/>
        </authorList>
    </citation>
    <scope>NUCLEOTIDE SEQUENCE [LARGE SCALE GENOMIC DNA]</scope>
    <source>
        <strain evidence="3 4">213E</strain>
    </source>
</reference>
<dbReference type="Pfam" id="PF01575">
    <property type="entry name" value="MaoC_dehydratas"/>
    <property type="match status" value="1"/>
</dbReference>